<dbReference type="InterPro" id="IPR000477">
    <property type="entry name" value="RT_dom"/>
</dbReference>
<feature type="domain" description="Reverse transcriptase" evidence="2">
    <location>
        <begin position="350"/>
        <end position="594"/>
    </location>
</feature>
<feature type="region of interest" description="Disordered" evidence="1">
    <location>
        <begin position="137"/>
        <end position="163"/>
    </location>
</feature>
<evidence type="ECO:0000256" key="1">
    <source>
        <dbReference type="SAM" id="MobiDB-lite"/>
    </source>
</evidence>
<dbReference type="Pfam" id="PF00078">
    <property type="entry name" value="RVT_1"/>
    <property type="match status" value="1"/>
</dbReference>
<dbReference type="PANTHER" id="PTHR19446">
    <property type="entry name" value="REVERSE TRANSCRIPTASES"/>
    <property type="match status" value="1"/>
</dbReference>
<feature type="region of interest" description="Disordered" evidence="1">
    <location>
        <begin position="101"/>
        <end position="121"/>
    </location>
</feature>
<dbReference type="PROSITE" id="PS50878">
    <property type="entry name" value="RT_POL"/>
    <property type="match status" value="1"/>
</dbReference>
<dbReference type="EMBL" id="JAJSOF020000027">
    <property type="protein sequence ID" value="KAJ4433448.1"/>
    <property type="molecule type" value="Genomic_DNA"/>
</dbReference>
<gene>
    <name evidence="3" type="ORF">ANN_15751</name>
</gene>
<protein>
    <recommendedName>
        <fullName evidence="2">Reverse transcriptase domain-containing protein</fullName>
    </recommendedName>
</protein>
<dbReference type="InterPro" id="IPR043502">
    <property type="entry name" value="DNA/RNA_pol_sf"/>
</dbReference>
<accession>A0ABQ8SHI9</accession>
<organism evidence="3 4">
    <name type="scientific">Periplaneta americana</name>
    <name type="common">American cockroach</name>
    <name type="synonym">Blatta americana</name>
    <dbReference type="NCBI Taxonomy" id="6978"/>
    <lineage>
        <taxon>Eukaryota</taxon>
        <taxon>Metazoa</taxon>
        <taxon>Ecdysozoa</taxon>
        <taxon>Arthropoda</taxon>
        <taxon>Hexapoda</taxon>
        <taxon>Insecta</taxon>
        <taxon>Pterygota</taxon>
        <taxon>Neoptera</taxon>
        <taxon>Polyneoptera</taxon>
        <taxon>Dictyoptera</taxon>
        <taxon>Blattodea</taxon>
        <taxon>Blattoidea</taxon>
        <taxon>Blattidae</taxon>
        <taxon>Blattinae</taxon>
        <taxon>Periplaneta</taxon>
    </lineage>
</organism>
<dbReference type="SUPFAM" id="SSF56672">
    <property type="entry name" value="DNA/RNA polymerases"/>
    <property type="match status" value="1"/>
</dbReference>
<dbReference type="CDD" id="cd01650">
    <property type="entry name" value="RT_nLTR_like"/>
    <property type="match status" value="1"/>
</dbReference>
<evidence type="ECO:0000313" key="4">
    <source>
        <dbReference type="Proteomes" id="UP001148838"/>
    </source>
</evidence>
<feature type="compositionally biased region" description="Basic and acidic residues" evidence="1">
    <location>
        <begin position="137"/>
        <end position="147"/>
    </location>
</feature>
<evidence type="ECO:0000259" key="2">
    <source>
        <dbReference type="PROSITE" id="PS50878"/>
    </source>
</evidence>
<evidence type="ECO:0000313" key="3">
    <source>
        <dbReference type="EMBL" id="KAJ4433448.1"/>
    </source>
</evidence>
<reference evidence="3 4" key="1">
    <citation type="journal article" date="2022" name="Allergy">
        <title>Genome assembly and annotation of Periplaneta americana reveal a comprehensive cockroach allergen profile.</title>
        <authorList>
            <person name="Wang L."/>
            <person name="Xiong Q."/>
            <person name="Saelim N."/>
            <person name="Wang L."/>
            <person name="Nong W."/>
            <person name="Wan A.T."/>
            <person name="Shi M."/>
            <person name="Liu X."/>
            <person name="Cao Q."/>
            <person name="Hui J.H.L."/>
            <person name="Sookrung N."/>
            <person name="Leung T.F."/>
            <person name="Tungtrongchitr A."/>
            <person name="Tsui S.K.W."/>
        </authorList>
    </citation>
    <scope>NUCLEOTIDE SEQUENCE [LARGE SCALE GENOMIC DNA]</scope>
    <source>
        <strain evidence="3">PWHHKU_190912</strain>
    </source>
</reference>
<comment type="caution">
    <text evidence="3">The sequence shown here is derived from an EMBL/GenBank/DDBJ whole genome shotgun (WGS) entry which is preliminary data.</text>
</comment>
<keyword evidence="4" id="KW-1185">Reference proteome</keyword>
<feature type="compositionally biased region" description="Polar residues" evidence="1">
    <location>
        <begin position="148"/>
        <end position="163"/>
    </location>
</feature>
<name>A0ABQ8SHI9_PERAM</name>
<sequence length="639" mass="72265">MVGSTSASSALCKRLKSDSHEGTLYDALTEIADENNKVDIKLIQYILNQKDLIISELRERIDILTKHVNLLNIHYQATSNVNSNGYEQCDTAERHDPRLLTSQESSDKQLKPSIGNVSGTISKADNKVNLGVLPPEHSVKKLEEKNPAQESTSGVGSKQQTWSEVVRKKTKRIAVIGKKANSDTSVSKLHGVPKYVPLHVYRLAPETKTDECSKEYKYAIRKAKLDANVRLIEASDNKCRTAWSLIKSKATQRKKNKVVVTCDEFSEYLSNLPENINAQLELSDTSASELLSNFNKPNSVFKWKFISTDDVLKIVSSMKNTSSKDYYDISNKFMKQIQYIVGPLTACINDCLSTGVFPDVLKISKVIPIFKKGNDTEPSSYRPISLIPVFAKIFETVIENQICEYFESNNMFSKSQYGFRSNSNTTKAVISFISYILEGLEDHKFSSVTFCDLSKAFDCVSHDVVLEKLQYYGIRGNELKLFVSYFSNRQQCVFIDGNKSNLMNVKYGVPQGSVLDPILFSIMVNDLMCNVFAYSVVFADDATFLTSHSDINELKTLKLREGLSVAKRVEQQFNIRRFNIPKLKDEETKQHYQIEISNRFAVLASSDEVKEEVDVNRMREIIRDNIKIAAEQSIGYYEG</sequence>
<dbReference type="Proteomes" id="UP001148838">
    <property type="component" value="Unassembled WGS sequence"/>
</dbReference>
<proteinExistence type="predicted"/>